<organism evidence="1">
    <name type="scientific">Anopheles sinensis</name>
    <name type="common">Mosquito</name>
    <dbReference type="NCBI Taxonomy" id="74873"/>
    <lineage>
        <taxon>Eukaryota</taxon>
        <taxon>Metazoa</taxon>
        <taxon>Ecdysozoa</taxon>
        <taxon>Arthropoda</taxon>
        <taxon>Hexapoda</taxon>
        <taxon>Insecta</taxon>
        <taxon>Pterygota</taxon>
        <taxon>Neoptera</taxon>
        <taxon>Endopterygota</taxon>
        <taxon>Diptera</taxon>
        <taxon>Nematocera</taxon>
        <taxon>Culicoidea</taxon>
        <taxon>Culicidae</taxon>
        <taxon>Anophelinae</taxon>
        <taxon>Anopheles</taxon>
    </lineage>
</organism>
<reference evidence="1 3" key="1">
    <citation type="journal article" date="2014" name="BMC Genomics">
        <title>Genome sequence of Anopheles sinensis provides insight into genetics basis of mosquito competence for malaria parasites.</title>
        <authorList>
            <person name="Zhou D."/>
            <person name="Zhang D."/>
            <person name="Ding G."/>
            <person name="Shi L."/>
            <person name="Hou Q."/>
            <person name="Ye Y."/>
            <person name="Xu Y."/>
            <person name="Zhou H."/>
            <person name="Xiong C."/>
            <person name="Li S."/>
            <person name="Yu J."/>
            <person name="Hong S."/>
            <person name="Yu X."/>
            <person name="Zou P."/>
            <person name="Chen C."/>
            <person name="Chang X."/>
            <person name="Wang W."/>
            <person name="Lv Y."/>
            <person name="Sun Y."/>
            <person name="Ma L."/>
            <person name="Shen B."/>
            <person name="Zhu C."/>
        </authorList>
    </citation>
    <scope>NUCLEOTIDE SEQUENCE [LARGE SCALE GENOMIC DNA]</scope>
</reference>
<evidence type="ECO:0000313" key="2">
    <source>
        <dbReference type="EnsemblMetazoa" id="ASIC011625-PA"/>
    </source>
</evidence>
<dbReference type="VEuPathDB" id="VectorBase:ASIC011625"/>
<dbReference type="EMBL" id="KE525263">
    <property type="protein sequence ID" value="KFB43890.1"/>
    <property type="molecule type" value="Genomic_DNA"/>
</dbReference>
<evidence type="ECO:0000313" key="1">
    <source>
        <dbReference type="EMBL" id="KFB43890.1"/>
    </source>
</evidence>
<dbReference type="EnsemblMetazoa" id="ASIC011625-RA">
    <property type="protein sequence ID" value="ASIC011625-PA"/>
    <property type="gene ID" value="ASIC011625"/>
</dbReference>
<name>A0A084W0Z6_ANOSI</name>
<evidence type="ECO:0000313" key="3">
    <source>
        <dbReference type="Proteomes" id="UP000030765"/>
    </source>
</evidence>
<keyword evidence="3" id="KW-1185">Reference proteome</keyword>
<dbReference type="EMBL" id="ATLV01019167">
    <property type="status" value="NOT_ANNOTATED_CDS"/>
    <property type="molecule type" value="Genomic_DNA"/>
</dbReference>
<sequence length="155" mass="17435">MKETVRTCTAKVAKFADIGLSPHIPPQQPPLLCSDAAHKGVINFPFFLLAGSWFCCRRTPALEQWKYYCVRGSRYVVCVGMRACIRERAQKGFLVSVSWRTNPAPFNRGSMVAYLPLSAAENGRETTKLQRKARGAVWVFILSTFLDQRIILHGS</sequence>
<dbReference type="Proteomes" id="UP000030765">
    <property type="component" value="Unassembled WGS sequence"/>
</dbReference>
<dbReference type="VEuPathDB" id="VectorBase:ASIS008551"/>
<accession>A0A084W0Z6</accession>
<protein>
    <submittedName>
        <fullName evidence="1 2">Uncharacterized protein</fullName>
    </submittedName>
</protein>
<reference evidence="2" key="2">
    <citation type="submission" date="2020-05" db="UniProtKB">
        <authorList>
            <consortium name="EnsemblMetazoa"/>
        </authorList>
    </citation>
    <scope>IDENTIFICATION</scope>
</reference>
<proteinExistence type="predicted"/>
<gene>
    <name evidence="1" type="ORF">ZHAS_00011625</name>
</gene>
<dbReference type="AlphaFoldDB" id="A0A084W0Z6"/>